<organism evidence="3 4">
    <name type="scientific">Paramecium primaurelia</name>
    <dbReference type="NCBI Taxonomy" id="5886"/>
    <lineage>
        <taxon>Eukaryota</taxon>
        <taxon>Sar</taxon>
        <taxon>Alveolata</taxon>
        <taxon>Ciliophora</taxon>
        <taxon>Intramacronucleata</taxon>
        <taxon>Oligohymenophorea</taxon>
        <taxon>Peniculida</taxon>
        <taxon>Parameciidae</taxon>
        <taxon>Paramecium</taxon>
    </lineage>
</organism>
<keyword evidence="4" id="KW-1185">Reference proteome</keyword>
<dbReference type="AlphaFoldDB" id="A0A8S1L605"/>
<accession>A0A8S1L605</accession>
<feature type="coiled-coil region" evidence="1">
    <location>
        <begin position="161"/>
        <end position="218"/>
    </location>
</feature>
<proteinExistence type="predicted"/>
<feature type="compositionally biased region" description="Polar residues" evidence="2">
    <location>
        <begin position="276"/>
        <end position="297"/>
    </location>
</feature>
<dbReference type="Proteomes" id="UP000688137">
    <property type="component" value="Unassembled WGS sequence"/>
</dbReference>
<evidence type="ECO:0000256" key="2">
    <source>
        <dbReference type="SAM" id="MobiDB-lite"/>
    </source>
</evidence>
<reference evidence="3" key="1">
    <citation type="submission" date="2021-01" db="EMBL/GenBank/DDBJ databases">
        <authorList>
            <consortium name="Genoscope - CEA"/>
            <person name="William W."/>
        </authorList>
    </citation>
    <scope>NUCLEOTIDE SEQUENCE</scope>
</reference>
<gene>
    <name evidence="3" type="ORF">PPRIM_AZ9-3.1.T0340356</name>
</gene>
<protein>
    <submittedName>
        <fullName evidence="3">Uncharacterized protein</fullName>
    </submittedName>
</protein>
<evidence type="ECO:0000313" key="3">
    <source>
        <dbReference type="EMBL" id="CAD8063480.1"/>
    </source>
</evidence>
<keyword evidence="1" id="KW-0175">Coiled coil</keyword>
<name>A0A8S1L605_PARPR</name>
<dbReference type="EMBL" id="CAJJDM010000033">
    <property type="protein sequence ID" value="CAD8063480.1"/>
    <property type="molecule type" value="Genomic_DNA"/>
</dbReference>
<comment type="caution">
    <text evidence="3">The sequence shown here is derived from an EMBL/GenBank/DDBJ whole genome shotgun (WGS) entry which is preliminary data.</text>
</comment>
<evidence type="ECO:0000256" key="1">
    <source>
        <dbReference type="SAM" id="Coils"/>
    </source>
</evidence>
<evidence type="ECO:0000313" key="4">
    <source>
        <dbReference type="Proteomes" id="UP000688137"/>
    </source>
</evidence>
<sequence>MFQPKSMKFTPHNSIVGNENINTLNKSKANKNMCCMNHPQKSAKYCMAKDLSVSLCSKCAINMAGKGFIVEEINGFEERQRRDVIDKFLNLVNRNLNQYDKALSGLLTKKQDITKYFEQQVDKVIRFHQLVTQQLSEEKDKLIQQLTQNFKQTSLTYEETIKSLQNQKQESIGMKNDVQQNLDRIVKQIAQEPFNEIMNCYHKTVEKYMSDIEDLQRKPIEVIKIILNEPYKIDEFVTVGLQKTSLIKKNLSDIGLRTITNEDVYESIAKRDSVNNQKTSKTLSSLPRTPKTESSPFKSVPITNIDLYHTPDQQQIKTLKTQTSLQQAKMQLAQVQENIEQHYEEGHSQMIERDDVENSYQMMIAESVSDSEDFIDQLNLIQSLTVGQNGHINTLKMYSSPQFKNR</sequence>
<feature type="region of interest" description="Disordered" evidence="2">
    <location>
        <begin position="276"/>
        <end position="298"/>
    </location>
</feature>